<reference evidence="3" key="1">
    <citation type="journal article" date="2019" name="Int. J. Syst. Evol. Microbiol.">
        <title>The Global Catalogue of Microorganisms (GCM) 10K type strain sequencing project: providing services to taxonomists for standard genome sequencing and annotation.</title>
        <authorList>
            <consortium name="The Broad Institute Genomics Platform"/>
            <consortium name="The Broad Institute Genome Sequencing Center for Infectious Disease"/>
            <person name="Wu L."/>
            <person name="Ma J."/>
        </authorList>
    </citation>
    <scope>NUCLEOTIDE SEQUENCE [LARGE SCALE GENOMIC DNA]</scope>
    <source>
        <strain evidence="3">KCTC 52490</strain>
    </source>
</reference>
<keyword evidence="3" id="KW-1185">Reference proteome</keyword>
<feature type="chain" id="PRO_5046087745" description="PQQ-binding-like beta-propeller repeat protein" evidence="1">
    <location>
        <begin position="25"/>
        <end position="295"/>
    </location>
</feature>
<sequence length="295" mass="32522">MNTKSVNRLFFILGLFLVVRSVVAQDSNVIDKAGKPLQGNGLKNRSLLYVGEWDTRNPDSQKMSPIRKGKVVWQHTIPLHPSPVVNQEFDDITLLPNGNIVYAQMSGAGIITPDKKLIWKFDCPPGSETHSCQPIGKDSVLMVLNANPAKVLIINTATSKTLKEIRIPTSTTSTHGQFRHVRMTKTGTILVPLLSEGRVVEYTLDGKEVWSVEAKSPWSAIRLDNGNTLISGDWSGYTREVDPSGKTVWDLTQADVPFKLYNTQTANRLANGNTIICNWVGGKKNGGMGRYYSGV</sequence>
<proteinExistence type="predicted"/>
<dbReference type="EMBL" id="JBHUOM010000006">
    <property type="protein sequence ID" value="MFD2934724.1"/>
    <property type="molecule type" value="Genomic_DNA"/>
</dbReference>
<dbReference type="RefSeq" id="WP_381501263.1">
    <property type="nucleotide sequence ID" value="NZ_JBHUOM010000006.1"/>
</dbReference>
<gene>
    <name evidence="2" type="ORF">ACFS25_13090</name>
</gene>
<protein>
    <recommendedName>
        <fullName evidence="4">PQQ-binding-like beta-propeller repeat protein</fullName>
    </recommendedName>
</protein>
<accession>A0ABW6AJD9</accession>
<dbReference type="Proteomes" id="UP001597512">
    <property type="component" value="Unassembled WGS sequence"/>
</dbReference>
<organism evidence="2 3">
    <name type="scientific">Spirosoma flavum</name>
    <dbReference type="NCBI Taxonomy" id="2048557"/>
    <lineage>
        <taxon>Bacteria</taxon>
        <taxon>Pseudomonadati</taxon>
        <taxon>Bacteroidota</taxon>
        <taxon>Cytophagia</taxon>
        <taxon>Cytophagales</taxon>
        <taxon>Cytophagaceae</taxon>
        <taxon>Spirosoma</taxon>
    </lineage>
</organism>
<evidence type="ECO:0000313" key="3">
    <source>
        <dbReference type="Proteomes" id="UP001597512"/>
    </source>
</evidence>
<comment type="caution">
    <text evidence="2">The sequence shown here is derived from an EMBL/GenBank/DDBJ whole genome shotgun (WGS) entry which is preliminary data.</text>
</comment>
<evidence type="ECO:0000256" key="1">
    <source>
        <dbReference type="SAM" id="SignalP"/>
    </source>
</evidence>
<evidence type="ECO:0008006" key="4">
    <source>
        <dbReference type="Google" id="ProtNLM"/>
    </source>
</evidence>
<keyword evidence="1" id="KW-0732">Signal</keyword>
<feature type="signal peptide" evidence="1">
    <location>
        <begin position="1"/>
        <end position="24"/>
    </location>
</feature>
<name>A0ABW6AJD9_9BACT</name>
<dbReference type="InterPro" id="IPR011047">
    <property type="entry name" value="Quinoprotein_ADH-like_sf"/>
</dbReference>
<evidence type="ECO:0000313" key="2">
    <source>
        <dbReference type="EMBL" id="MFD2934724.1"/>
    </source>
</evidence>
<dbReference type="InterPro" id="IPR015943">
    <property type="entry name" value="WD40/YVTN_repeat-like_dom_sf"/>
</dbReference>
<dbReference type="SUPFAM" id="SSF50998">
    <property type="entry name" value="Quinoprotein alcohol dehydrogenase-like"/>
    <property type="match status" value="1"/>
</dbReference>
<dbReference type="Gene3D" id="2.130.10.10">
    <property type="entry name" value="YVTN repeat-like/Quinoprotein amine dehydrogenase"/>
    <property type="match status" value="1"/>
</dbReference>